<sequence>MRPLAPPLRAAFCRPSASAYPLHPRSTSTSLCSHPPCDHWHPPTRTTIRRPPASAGEASVIPFGVGEGRYGGGVVQIPLHFSVGETVDFIRTIATVDRDYRRELSSPLVHLPEGGGGEAAAADGMGSSLSSRIYVTENGTLKGYITMAVLLTHQSETPVAELLRELEEMLHEGDSWEDAAHRLRQANVLAAPVVDSDGVLVAVLNPSDLLQEMEIEATDDIMRQSGSGGGESYFGTPLPSLVASRVGWLVSLLCLQSFSSLILQSFQNVIEKNIVIALFLTMLTGTAGNAGNQSSAIVIRGLATEEIHQGNRWRVIWREARAGVASACVLSVASFVRVLLTPGATTVATLAVSVAMGTTVVGAVMFGTIAPIVLHGMGVDPVNFASPALATLTDVSGVFILCSVAKLMLGDL</sequence>
<dbReference type="SUPFAM" id="SSF161093">
    <property type="entry name" value="MgtE membrane domain-like"/>
    <property type="match status" value="1"/>
</dbReference>
<evidence type="ECO:0000313" key="12">
    <source>
        <dbReference type="Proteomes" id="UP000002630"/>
    </source>
</evidence>
<dbReference type="STRING" id="2880.D7FSM0"/>
<proteinExistence type="inferred from homology"/>
<reference evidence="11 12" key="1">
    <citation type="journal article" date="2010" name="Nature">
        <title>The Ectocarpus genome and the independent evolution of multicellularity in brown algae.</title>
        <authorList>
            <person name="Cock J.M."/>
            <person name="Sterck L."/>
            <person name="Rouze P."/>
            <person name="Scornet D."/>
            <person name="Allen A.E."/>
            <person name="Amoutzias G."/>
            <person name="Anthouard V."/>
            <person name="Artiguenave F."/>
            <person name="Aury J.M."/>
            <person name="Badger J.H."/>
            <person name="Beszteri B."/>
            <person name="Billiau K."/>
            <person name="Bonnet E."/>
            <person name="Bothwell J.H."/>
            <person name="Bowler C."/>
            <person name="Boyen C."/>
            <person name="Brownlee C."/>
            <person name="Carrano C.J."/>
            <person name="Charrier B."/>
            <person name="Cho G.Y."/>
            <person name="Coelho S.M."/>
            <person name="Collen J."/>
            <person name="Corre E."/>
            <person name="Da Silva C."/>
            <person name="Delage L."/>
            <person name="Delaroque N."/>
            <person name="Dittami S.M."/>
            <person name="Doulbeau S."/>
            <person name="Elias M."/>
            <person name="Farnham G."/>
            <person name="Gachon C.M."/>
            <person name="Gschloessl B."/>
            <person name="Heesch S."/>
            <person name="Jabbari K."/>
            <person name="Jubin C."/>
            <person name="Kawai H."/>
            <person name="Kimura K."/>
            <person name="Kloareg B."/>
            <person name="Kupper F.C."/>
            <person name="Lang D."/>
            <person name="Le Bail A."/>
            <person name="Leblanc C."/>
            <person name="Lerouge P."/>
            <person name="Lohr M."/>
            <person name="Lopez P.J."/>
            <person name="Martens C."/>
            <person name="Maumus F."/>
            <person name="Michel G."/>
            <person name="Miranda-Saavedra D."/>
            <person name="Morales J."/>
            <person name="Moreau H."/>
            <person name="Motomura T."/>
            <person name="Nagasato C."/>
            <person name="Napoli C.A."/>
            <person name="Nelson D.R."/>
            <person name="Nyvall-Collen P."/>
            <person name="Peters A.F."/>
            <person name="Pommier C."/>
            <person name="Potin P."/>
            <person name="Poulain J."/>
            <person name="Quesneville H."/>
            <person name="Read B."/>
            <person name="Rensing S.A."/>
            <person name="Ritter A."/>
            <person name="Rousvoal S."/>
            <person name="Samanta M."/>
            <person name="Samson G."/>
            <person name="Schroeder D.C."/>
            <person name="Segurens B."/>
            <person name="Strittmatter M."/>
            <person name="Tonon T."/>
            <person name="Tregear J.W."/>
            <person name="Valentin K."/>
            <person name="von Dassow P."/>
            <person name="Yamagishi T."/>
            <person name="Van de Peer Y."/>
            <person name="Wincker P."/>
        </authorList>
    </citation>
    <scope>NUCLEOTIDE SEQUENCE [LARGE SCALE GENOMIC DNA]</scope>
    <source>
        <strain evidence="12">Ec32 / CCAP1310/4</strain>
    </source>
</reference>
<name>D7FSM0_ECTSI</name>
<evidence type="ECO:0000256" key="7">
    <source>
        <dbReference type="ARBA" id="ARBA00023136"/>
    </source>
</evidence>
<dbReference type="GO" id="GO:0008324">
    <property type="term" value="F:monoatomic cation transmembrane transporter activity"/>
    <property type="evidence" value="ECO:0007669"/>
    <property type="project" value="InterPro"/>
</dbReference>
<keyword evidence="4 9" id="KW-0812">Transmembrane</keyword>
<dbReference type="Proteomes" id="UP000002630">
    <property type="component" value="Linkage Group LG29"/>
</dbReference>
<dbReference type="OMA" id="FFMPMIA"/>
<evidence type="ECO:0000256" key="4">
    <source>
        <dbReference type="ARBA" id="ARBA00022692"/>
    </source>
</evidence>
<dbReference type="EMBL" id="FN649754">
    <property type="protein sequence ID" value="CBJ31161.1"/>
    <property type="molecule type" value="Genomic_DNA"/>
</dbReference>
<evidence type="ECO:0000256" key="9">
    <source>
        <dbReference type="SAM" id="Phobius"/>
    </source>
</evidence>
<comment type="similarity">
    <text evidence="2">Belongs to the SLC41A transporter family.</text>
</comment>
<dbReference type="Gene3D" id="1.10.357.20">
    <property type="entry name" value="SLC41 divalent cation transporters, integral membrane domain"/>
    <property type="match status" value="1"/>
</dbReference>
<feature type="transmembrane region" description="Helical" evidence="9">
    <location>
        <begin position="322"/>
        <end position="340"/>
    </location>
</feature>
<evidence type="ECO:0000256" key="2">
    <source>
        <dbReference type="ARBA" id="ARBA00009749"/>
    </source>
</evidence>
<dbReference type="GO" id="GO:0016020">
    <property type="term" value="C:membrane"/>
    <property type="evidence" value="ECO:0007669"/>
    <property type="project" value="UniProtKB-SubCell"/>
</dbReference>
<comment type="subcellular location">
    <subcellularLocation>
        <location evidence="1">Membrane</location>
        <topology evidence="1">Multi-pass membrane protein</topology>
    </subcellularLocation>
</comment>
<dbReference type="AlphaFoldDB" id="D7FSM0"/>
<evidence type="ECO:0000259" key="10">
    <source>
        <dbReference type="PROSITE" id="PS51371"/>
    </source>
</evidence>
<evidence type="ECO:0000313" key="11">
    <source>
        <dbReference type="EMBL" id="CBJ31161.1"/>
    </source>
</evidence>
<evidence type="ECO:0000256" key="3">
    <source>
        <dbReference type="ARBA" id="ARBA00022448"/>
    </source>
</evidence>
<dbReference type="InParanoid" id="D7FSM0"/>
<dbReference type="Pfam" id="PF01769">
    <property type="entry name" value="MgtE"/>
    <property type="match status" value="1"/>
</dbReference>
<protein>
    <submittedName>
        <fullName evidence="11">Divalent cation transporter, carboxyterminus</fullName>
    </submittedName>
</protein>
<evidence type="ECO:0000256" key="1">
    <source>
        <dbReference type="ARBA" id="ARBA00004141"/>
    </source>
</evidence>
<dbReference type="InterPro" id="IPR000644">
    <property type="entry name" value="CBS_dom"/>
</dbReference>
<dbReference type="PANTHER" id="PTHR41394">
    <property type="entry name" value="MAGNESIUM TRANSPORTER MGTE"/>
    <property type="match status" value="1"/>
</dbReference>
<organism evidence="11 12">
    <name type="scientific">Ectocarpus siliculosus</name>
    <name type="common">Brown alga</name>
    <name type="synonym">Conferva siliculosa</name>
    <dbReference type="NCBI Taxonomy" id="2880"/>
    <lineage>
        <taxon>Eukaryota</taxon>
        <taxon>Sar</taxon>
        <taxon>Stramenopiles</taxon>
        <taxon>Ochrophyta</taxon>
        <taxon>PX clade</taxon>
        <taxon>Phaeophyceae</taxon>
        <taxon>Ectocarpales</taxon>
        <taxon>Ectocarpaceae</taxon>
        <taxon>Ectocarpus</taxon>
    </lineage>
</organism>
<evidence type="ECO:0000256" key="5">
    <source>
        <dbReference type="ARBA" id="ARBA00022842"/>
    </source>
</evidence>
<keyword evidence="6 9" id="KW-1133">Transmembrane helix</keyword>
<dbReference type="InterPro" id="IPR006667">
    <property type="entry name" value="SLC41_membr_dom"/>
</dbReference>
<dbReference type="EMBL" id="FN648416">
    <property type="protein sequence ID" value="CBJ31161.1"/>
    <property type="molecule type" value="Genomic_DNA"/>
</dbReference>
<keyword evidence="5" id="KW-0460">Magnesium</keyword>
<accession>D7FSM0</accession>
<dbReference type="Pfam" id="PF00571">
    <property type="entry name" value="CBS"/>
    <property type="match status" value="1"/>
</dbReference>
<gene>
    <name evidence="11" type="primary">divalent</name>
    <name evidence="11" type="ORF">Esi_0236_0031</name>
</gene>
<evidence type="ECO:0000256" key="8">
    <source>
        <dbReference type="PROSITE-ProRule" id="PRU00703"/>
    </source>
</evidence>
<dbReference type="OrthoDB" id="48232at2759"/>
<dbReference type="PANTHER" id="PTHR41394:SF5">
    <property type="entry name" value="SLC41A_MGTE INTEGRAL MEMBRANE DOMAIN-CONTAINING PROTEIN"/>
    <property type="match status" value="1"/>
</dbReference>
<keyword evidence="8" id="KW-0129">CBS domain</keyword>
<keyword evidence="7 9" id="KW-0472">Membrane</keyword>
<dbReference type="Gene3D" id="3.10.580.10">
    <property type="entry name" value="CBS-domain"/>
    <property type="match status" value="1"/>
</dbReference>
<keyword evidence="12" id="KW-1185">Reference proteome</keyword>
<evidence type="ECO:0000256" key="6">
    <source>
        <dbReference type="ARBA" id="ARBA00022989"/>
    </source>
</evidence>
<dbReference type="InterPro" id="IPR046342">
    <property type="entry name" value="CBS_dom_sf"/>
</dbReference>
<dbReference type="PROSITE" id="PS51371">
    <property type="entry name" value="CBS"/>
    <property type="match status" value="1"/>
</dbReference>
<feature type="transmembrane region" description="Helical" evidence="9">
    <location>
        <begin position="384"/>
        <end position="409"/>
    </location>
</feature>
<keyword evidence="3" id="KW-0813">Transport</keyword>
<dbReference type="eggNOG" id="ENOG502S2TW">
    <property type="taxonomic scope" value="Eukaryota"/>
</dbReference>
<feature type="domain" description="CBS" evidence="10">
    <location>
        <begin position="163"/>
        <end position="221"/>
    </location>
</feature>
<feature type="transmembrane region" description="Helical" evidence="9">
    <location>
        <begin position="347"/>
        <end position="372"/>
    </location>
</feature>
<dbReference type="SUPFAM" id="SSF54631">
    <property type="entry name" value="CBS-domain pair"/>
    <property type="match status" value="1"/>
</dbReference>
<dbReference type="InterPro" id="IPR036739">
    <property type="entry name" value="SLC41_membr_dom_sf"/>
</dbReference>